<feature type="signal peptide" evidence="1">
    <location>
        <begin position="1"/>
        <end position="19"/>
    </location>
</feature>
<protein>
    <submittedName>
        <fullName evidence="2">Uncharacterized protein</fullName>
    </submittedName>
</protein>
<feature type="chain" id="PRO_5040326244" evidence="1">
    <location>
        <begin position="20"/>
        <end position="91"/>
    </location>
</feature>
<dbReference type="AlphaFoldDB" id="A0A9P5GVR8"/>
<evidence type="ECO:0000256" key="1">
    <source>
        <dbReference type="SAM" id="SignalP"/>
    </source>
</evidence>
<keyword evidence="3" id="KW-1185">Reference proteome</keyword>
<dbReference type="EMBL" id="JAANBB010000536">
    <property type="protein sequence ID" value="KAF7540109.1"/>
    <property type="molecule type" value="Genomic_DNA"/>
</dbReference>
<evidence type="ECO:0000313" key="3">
    <source>
        <dbReference type="Proteomes" id="UP000722485"/>
    </source>
</evidence>
<name>A0A9P5GVR8_9HYPO</name>
<dbReference type="Proteomes" id="UP000722485">
    <property type="component" value="Unassembled WGS sequence"/>
</dbReference>
<proteinExistence type="predicted"/>
<organism evidence="2 3">
    <name type="scientific">Cylindrodendrum hubeiense</name>
    <dbReference type="NCBI Taxonomy" id="595255"/>
    <lineage>
        <taxon>Eukaryota</taxon>
        <taxon>Fungi</taxon>
        <taxon>Dikarya</taxon>
        <taxon>Ascomycota</taxon>
        <taxon>Pezizomycotina</taxon>
        <taxon>Sordariomycetes</taxon>
        <taxon>Hypocreomycetidae</taxon>
        <taxon>Hypocreales</taxon>
        <taxon>Nectriaceae</taxon>
        <taxon>Cylindrodendrum</taxon>
    </lineage>
</organism>
<evidence type="ECO:0000313" key="2">
    <source>
        <dbReference type="EMBL" id="KAF7540109.1"/>
    </source>
</evidence>
<reference evidence="2" key="1">
    <citation type="submission" date="2020-03" db="EMBL/GenBank/DDBJ databases">
        <title>Draft Genome Sequence of Cylindrodendrum hubeiense.</title>
        <authorList>
            <person name="Buettner E."/>
            <person name="Kellner H."/>
        </authorList>
    </citation>
    <scope>NUCLEOTIDE SEQUENCE</scope>
    <source>
        <strain evidence="2">IHI 201604</strain>
    </source>
</reference>
<dbReference type="OrthoDB" id="5046287at2759"/>
<keyword evidence="1" id="KW-0732">Signal</keyword>
<comment type="caution">
    <text evidence="2">The sequence shown here is derived from an EMBL/GenBank/DDBJ whole genome shotgun (WGS) entry which is preliminary data.</text>
</comment>
<sequence length="91" mass="9647">MVSVTYFLAAVAVAMGATALPSTNPETGVIFKRDCPLPGGNCEPLEEEGSLDCEWCCYSFTPPAGSLCHTHESDKCGDDNAGFVFHCSSDH</sequence>
<gene>
    <name evidence="2" type="ORF">G7Z17_g12271</name>
</gene>
<accession>A0A9P5GVR8</accession>